<feature type="compositionally biased region" description="Polar residues" evidence="1">
    <location>
        <begin position="598"/>
        <end position="612"/>
    </location>
</feature>
<feature type="region of interest" description="Disordered" evidence="1">
    <location>
        <begin position="149"/>
        <end position="176"/>
    </location>
</feature>
<organism evidence="2 3">
    <name type="scientific">Colletotrichum tabaci</name>
    <dbReference type="NCBI Taxonomy" id="1209068"/>
    <lineage>
        <taxon>Eukaryota</taxon>
        <taxon>Fungi</taxon>
        <taxon>Dikarya</taxon>
        <taxon>Ascomycota</taxon>
        <taxon>Pezizomycotina</taxon>
        <taxon>Sordariomycetes</taxon>
        <taxon>Hypocreomycetidae</taxon>
        <taxon>Glomerellales</taxon>
        <taxon>Glomerellaceae</taxon>
        <taxon>Colletotrichum</taxon>
        <taxon>Colletotrichum destructivum species complex</taxon>
    </lineage>
</organism>
<sequence length="731" mass="79445">MPVKGTTKPSAPKKRKLAEAEPGQRKVDSFFASGLHSVNHLQSAQASNVVQSTSSVNLLQSAQASTVVKSTSSVNFLQSAQANNAVQSTSSVNVFQSAQASSSTLLSASCTGSSVSGAGMVTTDNFMQLSLPKFDDILHAVQGDGGLPASGVSSAAGPMSPTAVDTSSTTTAPDASASVDDIPYAVQGDGGLPASGVSSAAGLMSPAAVDTSSTAGGPPASAVRSRKGKPVPTPPNRTTWDEKTWIENISAKSMKIFAEAIEFFTQPRTEQDLANFLQKIPEHSGWIHPLLPNFQRHRGKEAILTILLCPKMTQRMDFDSPVPDKDAFTHSLLFPVGKWMEEVTGLPSIAMDFRKECRRRDGHCLSLSEPEYQRLSVATQVELLIARNVYDITFLHTITWSRDVSYLGKGVDIVLQLEPNLLGSVYRIPFHPRTFTLIGFENQVGQSTFRHIIETYVFPILETITGVEDEQIERVLWEAWGETNNHLLRTVVVSGETKVGSISSLPDTLSAPNNLSRRTVDKTMLSLYALMANSPMAKQFESRGLLPTWFLKQPREIPVAFGRPRRRNQALLPADASAVDGDGSAVLPLPPLSAADSAETSAAPSCPNTSSVEGDESAVFPYLPPSTEDPVRMMPNPIFDIEFINNKPASVVFPYYMGLTGIETIANKQYVRAQERRRKLERTESEKEAVRKQAKIDNANRKAKMADPEFRAEVNATRRAKRAMRKELGLI</sequence>
<gene>
    <name evidence="2" type="ORF">QIS74_01943</name>
</gene>
<name>A0AAV9TQR5_9PEZI</name>
<proteinExistence type="predicted"/>
<feature type="region of interest" description="Disordered" evidence="1">
    <location>
        <begin position="582"/>
        <end position="620"/>
    </location>
</feature>
<feature type="region of interest" description="Disordered" evidence="1">
    <location>
        <begin position="1"/>
        <end position="23"/>
    </location>
</feature>
<evidence type="ECO:0000256" key="1">
    <source>
        <dbReference type="SAM" id="MobiDB-lite"/>
    </source>
</evidence>
<protein>
    <submittedName>
        <fullName evidence="2">Uncharacterized protein</fullName>
    </submittedName>
</protein>
<comment type="caution">
    <text evidence="2">The sequence shown here is derived from an EMBL/GenBank/DDBJ whole genome shotgun (WGS) entry which is preliminary data.</text>
</comment>
<feature type="compositionally biased region" description="Basic and acidic residues" evidence="1">
    <location>
        <begin position="681"/>
        <end position="710"/>
    </location>
</feature>
<feature type="region of interest" description="Disordered" evidence="1">
    <location>
        <begin position="678"/>
        <end position="710"/>
    </location>
</feature>
<evidence type="ECO:0000313" key="2">
    <source>
        <dbReference type="EMBL" id="KAK6225896.1"/>
    </source>
</evidence>
<accession>A0AAV9TQR5</accession>
<dbReference type="Proteomes" id="UP001327957">
    <property type="component" value="Unassembled WGS sequence"/>
</dbReference>
<reference evidence="2 3" key="1">
    <citation type="submission" date="2023-04" db="EMBL/GenBank/DDBJ databases">
        <title>Colletotrichum tabacum stain YC1 causing leaf anthracnose on Nicotiana tabacum(L.) cv.</title>
        <authorList>
            <person name="Ji Z."/>
            <person name="Wang M."/>
            <person name="Zhang J."/>
            <person name="Wang N."/>
            <person name="Zhou Z."/>
        </authorList>
    </citation>
    <scope>NUCLEOTIDE SEQUENCE [LARGE SCALE GENOMIC DNA]</scope>
    <source>
        <strain evidence="2 3">YC1</strain>
    </source>
</reference>
<keyword evidence="3" id="KW-1185">Reference proteome</keyword>
<dbReference type="AlphaFoldDB" id="A0AAV9TQR5"/>
<dbReference type="EMBL" id="JASAOK010000002">
    <property type="protein sequence ID" value="KAK6225896.1"/>
    <property type="molecule type" value="Genomic_DNA"/>
</dbReference>
<evidence type="ECO:0000313" key="3">
    <source>
        <dbReference type="Proteomes" id="UP001327957"/>
    </source>
</evidence>
<feature type="compositionally biased region" description="Low complexity" evidence="1">
    <location>
        <begin position="160"/>
        <end position="176"/>
    </location>
</feature>
<feature type="region of interest" description="Disordered" evidence="1">
    <location>
        <begin position="208"/>
        <end position="239"/>
    </location>
</feature>